<keyword evidence="2" id="KW-1185">Reference proteome</keyword>
<evidence type="ECO:0000313" key="1">
    <source>
        <dbReference type="EMBL" id="CAG8688066.1"/>
    </source>
</evidence>
<comment type="caution">
    <text evidence="1">The sequence shown here is derived from an EMBL/GenBank/DDBJ whole genome shotgun (WGS) entry which is preliminary data.</text>
</comment>
<gene>
    <name evidence="1" type="ORF">FCALED_LOCUS12809</name>
</gene>
<reference evidence="1" key="1">
    <citation type="submission" date="2021-06" db="EMBL/GenBank/DDBJ databases">
        <authorList>
            <person name="Kallberg Y."/>
            <person name="Tangrot J."/>
            <person name="Rosling A."/>
        </authorList>
    </citation>
    <scope>NUCLEOTIDE SEQUENCE</scope>
    <source>
        <strain evidence="1">UK204</strain>
    </source>
</reference>
<evidence type="ECO:0000313" key="2">
    <source>
        <dbReference type="Proteomes" id="UP000789570"/>
    </source>
</evidence>
<name>A0A9N9EV79_9GLOM</name>
<protein>
    <submittedName>
        <fullName evidence="1">17399_t:CDS:1</fullName>
    </submittedName>
</protein>
<dbReference type="Proteomes" id="UP000789570">
    <property type="component" value="Unassembled WGS sequence"/>
</dbReference>
<sequence>MVDSHSSRKVCINVSKDMLKDYVSRNVDVLVEETPASYNATYIFESQFALNSHVRNTHTIITPFLQL</sequence>
<dbReference type="EMBL" id="CAJVPQ010006663">
    <property type="protein sequence ID" value="CAG8688066.1"/>
    <property type="molecule type" value="Genomic_DNA"/>
</dbReference>
<accession>A0A9N9EV79</accession>
<dbReference type="AlphaFoldDB" id="A0A9N9EV79"/>
<organism evidence="1 2">
    <name type="scientific">Funneliformis caledonium</name>
    <dbReference type="NCBI Taxonomy" id="1117310"/>
    <lineage>
        <taxon>Eukaryota</taxon>
        <taxon>Fungi</taxon>
        <taxon>Fungi incertae sedis</taxon>
        <taxon>Mucoromycota</taxon>
        <taxon>Glomeromycotina</taxon>
        <taxon>Glomeromycetes</taxon>
        <taxon>Glomerales</taxon>
        <taxon>Glomeraceae</taxon>
        <taxon>Funneliformis</taxon>
    </lineage>
</organism>
<proteinExistence type="predicted"/>